<evidence type="ECO:0000256" key="13">
    <source>
        <dbReference type="ARBA" id="ARBA00023268"/>
    </source>
</evidence>
<comment type="catalytic activity">
    <reaction evidence="1">
        <text>(7,8-dihydropterin-6-yl)methyl diphosphate + 4-aminobenzoate = 7,8-dihydropteroate + diphosphate</text>
        <dbReference type="Rhea" id="RHEA:19949"/>
        <dbReference type="ChEBI" id="CHEBI:17836"/>
        <dbReference type="ChEBI" id="CHEBI:17839"/>
        <dbReference type="ChEBI" id="CHEBI:33019"/>
        <dbReference type="ChEBI" id="CHEBI:72950"/>
        <dbReference type="EC" id="2.5.1.15"/>
    </reaction>
</comment>
<dbReference type="CDD" id="cd00483">
    <property type="entry name" value="HPPK"/>
    <property type="match status" value="1"/>
</dbReference>
<keyword evidence="9" id="KW-0418">Kinase</keyword>
<dbReference type="InterPro" id="IPR000550">
    <property type="entry name" value="Hppk"/>
</dbReference>
<comment type="pathway">
    <text evidence="3">Cofactor biosynthesis; tetrahydrofolate biosynthesis; 7,8-dihydrofolate from 2-amino-4-hydroxy-6-hydroxymethyl-7,8-dihydropteridine diphosphate and 4-aminobenzoate: step 1/2.</text>
</comment>
<protein>
    <submittedName>
        <fullName evidence="15">Dihydropteroate synthase/2-amino-4-hydroxy-6-hydroxymethyldihydropteridine diphosphokinase</fullName>
    </submittedName>
</protein>
<organism evidence="15 16">
    <name type="scientific">Labrys monachus</name>
    <dbReference type="NCBI Taxonomy" id="217067"/>
    <lineage>
        <taxon>Bacteria</taxon>
        <taxon>Pseudomonadati</taxon>
        <taxon>Pseudomonadota</taxon>
        <taxon>Alphaproteobacteria</taxon>
        <taxon>Hyphomicrobiales</taxon>
        <taxon>Xanthobacteraceae</taxon>
        <taxon>Labrys</taxon>
    </lineage>
</organism>
<dbReference type="SUPFAM" id="SSF55083">
    <property type="entry name" value="6-hydroxymethyl-7,8-dihydropterin pyrophosphokinase, HPPK"/>
    <property type="match status" value="1"/>
</dbReference>
<dbReference type="Gene3D" id="3.30.70.560">
    <property type="entry name" value="7,8-Dihydro-6-hydroxymethylpterin-pyrophosphokinase HPPK"/>
    <property type="match status" value="1"/>
</dbReference>
<sequence>MIFIALGANLPSSEGAPRETLRRAVSALAARGVKIRARSRLYLTEPVPRSRQPWYTNQIIAVETALAPEDLLRLLLDVEKQFGRERSERNASRTLDLDLVAYGQEEIATPELTLPHPRMAERAFVLAPLADIAPDWRHPATGRTVRAMLAEADTSNVRALRAVPLLMGVVNVTPDSFSDGGHFSTADRAIAHALALMNDGADILDIGGESTRPGSEPVDPDAEWARIGPVIEAVAGEARQRHRLVSVDTRHARTMARAIAAGATMINDITALADPESRRVLAGSDVPVILMHMQGEPRSMQINPVYDDVVEDVSDELRRDCDRAVESGIDASRLWLDPGLGFGKTLEHNLALLDATPRLRALGYPVLIGASRKSLIGRVDRDGPAAGRIGGSVAAAIAAAARGADAVRVHDVAETRQALAVWSAVEGESLSDAGR</sequence>
<dbReference type="PROSITE" id="PS50972">
    <property type="entry name" value="PTERIN_BINDING"/>
    <property type="match status" value="1"/>
</dbReference>
<keyword evidence="11" id="KW-0460">Magnesium</keyword>
<keyword evidence="16" id="KW-1185">Reference proteome</keyword>
<comment type="similarity">
    <text evidence="5">In the C-terminal section; belongs to the DHPS family.</text>
</comment>
<comment type="caution">
    <text evidence="15">The sequence shown here is derived from an EMBL/GenBank/DDBJ whole genome shotgun (WGS) entry which is preliminary data.</text>
</comment>
<dbReference type="Proteomes" id="UP001237448">
    <property type="component" value="Unassembled WGS sequence"/>
</dbReference>
<dbReference type="EMBL" id="JAUSVK010000001">
    <property type="protein sequence ID" value="MDQ0394061.1"/>
    <property type="molecule type" value="Genomic_DNA"/>
</dbReference>
<gene>
    <name evidence="15" type="ORF">J3R73_003853</name>
</gene>
<dbReference type="InterPro" id="IPR035907">
    <property type="entry name" value="Hppk_sf"/>
</dbReference>
<dbReference type="SUPFAM" id="SSF51717">
    <property type="entry name" value="Dihydropteroate synthetase-like"/>
    <property type="match status" value="1"/>
</dbReference>
<evidence type="ECO:0000256" key="8">
    <source>
        <dbReference type="ARBA" id="ARBA00022741"/>
    </source>
</evidence>
<reference evidence="15 16" key="1">
    <citation type="submission" date="2023-07" db="EMBL/GenBank/DDBJ databases">
        <title>Genomic Encyclopedia of Type Strains, Phase IV (KMG-IV): sequencing the most valuable type-strain genomes for metagenomic binning, comparative biology and taxonomic classification.</title>
        <authorList>
            <person name="Goeker M."/>
        </authorList>
    </citation>
    <scope>NUCLEOTIDE SEQUENCE [LARGE SCALE GENOMIC DNA]</scope>
    <source>
        <strain evidence="15 16">DSM 5896</strain>
    </source>
</reference>
<dbReference type="PROSITE" id="PS00792">
    <property type="entry name" value="DHPS_1"/>
    <property type="match status" value="1"/>
</dbReference>
<keyword evidence="8" id="KW-0547">Nucleotide-binding</keyword>
<dbReference type="InterPro" id="IPR006390">
    <property type="entry name" value="DHP_synth_dom"/>
</dbReference>
<evidence type="ECO:0000256" key="11">
    <source>
        <dbReference type="ARBA" id="ARBA00022842"/>
    </source>
</evidence>
<dbReference type="CDD" id="cd00739">
    <property type="entry name" value="DHPS"/>
    <property type="match status" value="1"/>
</dbReference>
<keyword evidence="10" id="KW-0067">ATP-binding</keyword>
<dbReference type="PROSITE" id="PS00793">
    <property type="entry name" value="DHPS_2"/>
    <property type="match status" value="1"/>
</dbReference>
<dbReference type="PROSITE" id="PS00794">
    <property type="entry name" value="HPPK"/>
    <property type="match status" value="1"/>
</dbReference>
<feature type="domain" description="Pterin-binding" evidence="14">
    <location>
        <begin position="164"/>
        <end position="420"/>
    </location>
</feature>
<keyword evidence="6" id="KW-0808">Transferase</keyword>
<evidence type="ECO:0000256" key="9">
    <source>
        <dbReference type="ARBA" id="ARBA00022777"/>
    </source>
</evidence>
<dbReference type="Pfam" id="PF01288">
    <property type="entry name" value="HPPK"/>
    <property type="match status" value="1"/>
</dbReference>
<comment type="pathway">
    <text evidence="4">Cofactor biosynthesis; tetrahydrofolate biosynthesis; 2-amino-4-hydroxy-6-hydroxymethyl-7,8-dihydropteridine diphosphate from 7,8-dihydroneopterin triphosphate: step 4/4.</text>
</comment>
<evidence type="ECO:0000256" key="10">
    <source>
        <dbReference type="ARBA" id="ARBA00022840"/>
    </source>
</evidence>
<dbReference type="InterPro" id="IPR000489">
    <property type="entry name" value="Pterin-binding_dom"/>
</dbReference>
<dbReference type="NCBIfam" id="TIGR01496">
    <property type="entry name" value="DHPS"/>
    <property type="match status" value="1"/>
</dbReference>
<dbReference type="NCBIfam" id="TIGR01498">
    <property type="entry name" value="folK"/>
    <property type="match status" value="1"/>
</dbReference>
<evidence type="ECO:0000256" key="4">
    <source>
        <dbReference type="ARBA" id="ARBA00005051"/>
    </source>
</evidence>
<evidence type="ECO:0000256" key="3">
    <source>
        <dbReference type="ARBA" id="ARBA00004763"/>
    </source>
</evidence>
<keyword evidence="12" id="KW-0289">Folate biosynthesis</keyword>
<evidence type="ECO:0000256" key="1">
    <source>
        <dbReference type="ARBA" id="ARBA00000012"/>
    </source>
</evidence>
<keyword evidence="13" id="KW-0511">Multifunctional enzyme</keyword>
<evidence type="ECO:0000256" key="12">
    <source>
        <dbReference type="ARBA" id="ARBA00022909"/>
    </source>
</evidence>
<dbReference type="PANTHER" id="PTHR20941:SF1">
    <property type="entry name" value="FOLIC ACID SYNTHESIS PROTEIN FOL1"/>
    <property type="match status" value="1"/>
</dbReference>
<proteinExistence type="inferred from homology"/>
<evidence type="ECO:0000313" key="16">
    <source>
        <dbReference type="Proteomes" id="UP001237448"/>
    </source>
</evidence>
<accession>A0ABU0FHH6</accession>
<dbReference type="InterPro" id="IPR045031">
    <property type="entry name" value="DHP_synth-like"/>
</dbReference>
<dbReference type="RefSeq" id="WP_307430424.1">
    <property type="nucleotide sequence ID" value="NZ_JAUSVK010000001.1"/>
</dbReference>
<evidence type="ECO:0000313" key="15">
    <source>
        <dbReference type="EMBL" id="MDQ0394061.1"/>
    </source>
</evidence>
<evidence type="ECO:0000256" key="7">
    <source>
        <dbReference type="ARBA" id="ARBA00022723"/>
    </source>
</evidence>
<keyword evidence="7" id="KW-0479">Metal-binding</keyword>
<name>A0ABU0FHH6_9HYPH</name>
<dbReference type="Gene3D" id="3.20.20.20">
    <property type="entry name" value="Dihydropteroate synthase-like"/>
    <property type="match status" value="1"/>
</dbReference>
<evidence type="ECO:0000256" key="2">
    <source>
        <dbReference type="ARBA" id="ARBA00001946"/>
    </source>
</evidence>
<dbReference type="InterPro" id="IPR011005">
    <property type="entry name" value="Dihydropteroate_synth-like_sf"/>
</dbReference>
<dbReference type="PANTHER" id="PTHR20941">
    <property type="entry name" value="FOLATE SYNTHESIS PROTEINS"/>
    <property type="match status" value="1"/>
</dbReference>
<evidence type="ECO:0000256" key="6">
    <source>
        <dbReference type="ARBA" id="ARBA00022679"/>
    </source>
</evidence>
<evidence type="ECO:0000256" key="5">
    <source>
        <dbReference type="ARBA" id="ARBA00009951"/>
    </source>
</evidence>
<comment type="cofactor">
    <cofactor evidence="2">
        <name>Mg(2+)</name>
        <dbReference type="ChEBI" id="CHEBI:18420"/>
    </cofactor>
</comment>
<dbReference type="Pfam" id="PF00809">
    <property type="entry name" value="Pterin_bind"/>
    <property type="match status" value="1"/>
</dbReference>
<evidence type="ECO:0000259" key="14">
    <source>
        <dbReference type="PROSITE" id="PS50972"/>
    </source>
</evidence>